<organism evidence="2">
    <name type="scientific">uncultured Synechococcus sp</name>
    <dbReference type="NCBI Taxonomy" id="154535"/>
    <lineage>
        <taxon>Bacteria</taxon>
        <taxon>Bacillati</taxon>
        <taxon>Cyanobacteriota</taxon>
        <taxon>Cyanophyceae</taxon>
        <taxon>Synechococcales</taxon>
        <taxon>Synechococcaceae</taxon>
        <taxon>Synechococcus</taxon>
        <taxon>environmental samples</taxon>
    </lineage>
</organism>
<name>A0A024CHC6_9SYNE</name>
<feature type="region of interest" description="Disordered" evidence="1">
    <location>
        <begin position="1"/>
        <end position="22"/>
    </location>
</feature>
<gene>
    <name evidence="2" type="primary">unk6</name>
</gene>
<accession>A0A024CHC6</accession>
<dbReference type="EMBL" id="KF846556">
    <property type="protein sequence ID" value="AHZ34081.1"/>
    <property type="molecule type" value="Genomic_DNA"/>
</dbReference>
<dbReference type="AlphaFoldDB" id="A0A024CHC6"/>
<evidence type="ECO:0000256" key="1">
    <source>
        <dbReference type="SAM" id="MobiDB-lite"/>
    </source>
</evidence>
<protein>
    <submittedName>
        <fullName evidence="2">Uncharacterized protein</fullName>
    </submittedName>
</protein>
<sequence>MPIIRPNSQKIKNQKTAFERSVDKNPMAMSMMIDSVVNMMHNTRPPLQQEQPNTFAN</sequence>
<evidence type="ECO:0000313" key="2">
    <source>
        <dbReference type="EMBL" id="AHZ34081.1"/>
    </source>
</evidence>
<proteinExistence type="predicted"/>
<reference evidence="2" key="1">
    <citation type="journal article" date="2014" name="FEMS Microbiol. Ecol.">
        <title>Development of a targeted metagenomic approach to study a genomic region involved in light harvesting in marine Synechococcus.</title>
        <authorList>
            <person name="Humily F."/>
            <person name="Farrant G.K."/>
            <person name="Marie D."/>
            <person name="Perennou M."/>
            <person name="Mazard S."/>
            <person name="Labadie K."/>
            <person name="Aury J.-M."/>
            <person name="Wincker P."/>
            <person name="Nicolas Segui A."/>
            <person name="Scanlan D.J."/>
            <person name="Garczarek L."/>
        </authorList>
    </citation>
    <scope>NUCLEOTIDE SEQUENCE</scope>
</reference>
<feature type="compositionally biased region" description="Polar residues" evidence="1">
    <location>
        <begin position="1"/>
        <end position="16"/>
    </location>
</feature>